<dbReference type="PROSITE" id="PS51724">
    <property type="entry name" value="SPOR"/>
    <property type="match status" value="1"/>
</dbReference>
<feature type="region of interest" description="Disordered" evidence="1">
    <location>
        <begin position="53"/>
        <end position="78"/>
    </location>
</feature>
<gene>
    <name evidence="4" type="ORF">ACFPTN_12870</name>
</gene>
<dbReference type="InterPro" id="IPR036680">
    <property type="entry name" value="SPOR-like_sf"/>
</dbReference>
<name>A0ABW1AT84_9RHOO</name>
<evidence type="ECO:0000259" key="3">
    <source>
        <dbReference type="PROSITE" id="PS51724"/>
    </source>
</evidence>
<evidence type="ECO:0000313" key="4">
    <source>
        <dbReference type="EMBL" id="MFC5770268.1"/>
    </source>
</evidence>
<dbReference type="PANTHER" id="PTHR38687:SF1">
    <property type="entry name" value="CELL DIVISION PROTEIN DEDD"/>
    <property type="match status" value="1"/>
</dbReference>
<feature type="region of interest" description="Disordered" evidence="1">
    <location>
        <begin position="91"/>
        <end position="127"/>
    </location>
</feature>
<proteinExistence type="predicted"/>
<protein>
    <submittedName>
        <fullName evidence="4">SPOR domain-containing protein</fullName>
    </submittedName>
</protein>
<dbReference type="Proteomes" id="UP001595974">
    <property type="component" value="Unassembled WGS sequence"/>
</dbReference>
<evidence type="ECO:0000256" key="1">
    <source>
        <dbReference type="SAM" id="MobiDB-lite"/>
    </source>
</evidence>
<dbReference type="Pfam" id="PF05036">
    <property type="entry name" value="SPOR"/>
    <property type="match status" value="1"/>
</dbReference>
<keyword evidence="2" id="KW-0812">Transmembrane</keyword>
<dbReference type="InterPro" id="IPR007730">
    <property type="entry name" value="SPOR-like_dom"/>
</dbReference>
<reference evidence="5" key="1">
    <citation type="journal article" date="2019" name="Int. J. Syst. Evol. Microbiol.">
        <title>The Global Catalogue of Microorganisms (GCM) 10K type strain sequencing project: providing services to taxonomists for standard genome sequencing and annotation.</title>
        <authorList>
            <consortium name="The Broad Institute Genomics Platform"/>
            <consortium name="The Broad Institute Genome Sequencing Center for Infectious Disease"/>
            <person name="Wu L."/>
            <person name="Ma J."/>
        </authorList>
    </citation>
    <scope>NUCLEOTIDE SEQUENCE [LARGE SCALE GENOMIC DNA]</scope>
    <source>
        <strain evidence="5">SHR3</strain>
    </source>
</reference>
<feature type="transmembrane region" description="Helical" evidence="2">
    <location>
        <begin position="21"/>
        <end position="44"/>
    </location>
</feature>
<comment type="caution">
    <text evidence="4">The sequence shown here is derived from an EMBL/GenBank/DDBJ whole genome shotgun (WGS) entry which is preliminary data.</text>
</comment>
<feature type="compositionally biased region" description="Basic and acidic residues" evidence="1">
    <location>
        <begin position="108"/>
        <end position="118"/>
    </location>
</feature>
<dbReference type="SUPFAM" id="SSF110997">
    <property type="entry name" value="Sporulation related repeat"/>
    <property type="match status" value="1"/>
</dbReference>
<dbReference type="InterPro" id="IPR052521">
    <property type="entry name" value="Cell_div_SPOR-domain"/>
</dbReference>
<accession>A0ABW1AT84</accession>
<dbReference type="EMBL" id="JBHSOG010000049">
    <property type="protein sequence ID" value="MFC5770268.1"/>
    <property type="molecule type" value="Genomic_DNA"/>
</dbReference>
<keyword evidence="5" id="KW-1185">Reference proteome</keyword>
<sequence>MSRDRKPARKSARPPARSGGGTLMGIFIGLILGALIAAGAAWYFTRANPFQAAPGAPPRASVADQPPAALPGKPGDRPVVKQDFEFYKILPQGDGTTSEQQPAPARTAPERAAEKPSDKAVAPVKEAQPKPVERLYLQIGSFENPAEADNLKARLALAGIEASGQRVQLADGRTVHRVRIGPFSSPEEMNPARARLAEAGFSATISRAGNPQ</sequence>
<evidence type="ECO:0000313" key="5">
    <source>
        <dbReference type="Proteomes" id="UP001595974"/>
    </source>
</evidence>
<dbReference type="PANTHER" id="PTHR38687">
    <property type="entry name" value="CELL DIVISION PROTEIN DEDD-RELATED"/>
    <property type="match status" value="1"/>
</dbReference>
<feature type="domain" description="SPOR" evidence="3">
    <location>
        <begin position="129"/>
        <end position="208"/>
    </location>
</feature>
<dbReference type="RefSeq" id="WP_096452712.1">
    <property type="nucleotide sequence ID" value="NZ_JBHSOG010000049.1"/>
</dbReference>
<keyword evidence="2" id="KW-1133">Transmembrane helix</keyword>
<organism evidence="4 5">
    <name type="scientific">Thauera sinica</name>
    <dbReference type="NCBI Taxonomy" id="2665146"/>
    <lineage>
        <taxon>Bacteria</taxon>
        <taxon>Pseudomonadati</taxon>
        <taxon>Pseudomonadota</taxon>
        <taxon>Betaproteobacteria</taxon>
        <taxon>Rhodocyclales</taxon>
        <taxon>Zoogloeaceae</taxon>
        <taxon>Thauera</taxon>
    </lineage>
</organism>
<evidence type="ECO:0000256" key="2">
    <source>
        <dbReference type="SAM" id="Phobius"/>
    </source>
</evidence>
<keyword evidence="2" id="KW-0472">Membrane</keyword>
<dbReference type="Gene3D" id="3.30.70.1070">
    <property type="entry name" value="Sporulation related repeat"/>
    <property type="match status" value="1"/>
</dbReference>